<dbReference type="Proteomes" id="UP000500961">
    <property type="component" value="Chromosome"/>
</dbReference>
<dbReference type="KEGG" id="ttz:FHG85_04980"/>
<dbReference type="RefSeq" id="WP_173073593.1">
    <property type="nucleotide sequence ID" value="NZ_CP041345.1"/>
</dbReference>
<keyword evidence="2" id="KW-1185">Reference proteome</keyword>
<organism evidence="1 2">
    <name type="scientific">Tenuifilum thalassicum</name>
    <dbReference type="NCBI Taxonomy" id="2590900"/>
    <lineage>
        <taxon>Bacteria</taxon>
        <taxon>Pseudomonadati</taxon>
        <taxon>Bacteroidota</taxon>
        <taxon>Bacteroidia</taxon>
        <taxon>Bacteroidales</taxon>
        <taxon>Tenuifilaceae</taxon>
        <taxon>Tenuifilum</taxon>
    </lineage>
</organism>
<evidence type="ECO:0000313" key="1">
    <source>
        <dbReference type="EMBL" id="QKG79641.1"/>
    </source>
</evidence>
<gene>
    <name evidence="1" type="ORF">FHG85_04980</name>
</gene>
<reference evidence="1 2" key="1">
    <citation type="submission" date="2019-07" db="EMBL/GenBank/DDBJ databases">
        <title>Thalassofilum flectens gen. nov., sp. nov., a novel moderate thermophilic anaerobe from a shallow sea hot spring in Kunashir Island (Russia), representing a new family in the order Bacteroidales, and proposal of Thalassofilacea fam. nov.</title>
        <authorList>
            <person name="Kochetkova T.V."/>
            <person name="Podosokorskaya O.A."/>
            <person name="Novikov A."/>
            <person name="Elcheninov A.G."/>
            <person name="Toshchakov S.V."/>
            <person name="Kublanov I.V."/>
        </authorList>
    </citation>
    <scope>NUCLEOTIDE SEQUENCE [LARGE SCALE GENOMIC DNA]</scope>
    <source>
        <strain evidence="1 2">38-H</strain>
    </source>
</reference>
<name>A0A7D4BRJ9_9BACT</name>
<dbReference type="EMBL" id="CP041345">
    <property type="protein sequence ID" value="QKG79641.1"/>
    <property type="molecule type" value="Genomic_DNA"/>
</dbReference>
<accession>A0A7D4BRJ9</accession>
<sequence length="152" mass="17849">MNLMSSKAKIVETLIRRGNELFRLPYKKIKFTGNEEADNLLNNINQFPHAFVLACIMDRQIKAERAWLIPYFISQEIGGFDFKRLLKLDLNSLKKFLKEKVCIDLMILWREIFIPQSNLFMQNIMITHQIFGKTIQKVPLLSLDFLNLKGSE</sequence>
<dbReference type="AlphaFoldDB" id="A0A7D4BRJ9"/>
<protein>
    <submittedName>
        <fullName evidence="1">Uncharacterized protein</fullName>
    </submittedName>
</protein>
<evidence type="ECO:0000313" key="2">
    <source>
        <dbReference type="Proteomes" id="UP000500961"/>
    </source>
</evidence>
<proteinExistence type="predicted"/>